<name>A0ABN8J4V8_9NEOP</name>
<feature type="non-terminal residue" evidence="1">
    <location>
        <position position="1"/>
    </location>
</feature>
<gene>
    <name evidence="1" type="ORF">IPOD504_LOCUS17054</name>
</gene>
<dbReference type="Proteomes" id="UP000837857">
    <property type="component" value="Chromosome 9"/>
</dbReference>
<dbReference type="EMBL" id="OW152821">
    <property type="protein sequence ID" value="CAH2075923.1"/>
    <property type="molecule type" value="Genomic_DNA"/>
</dbReference>
<organism evidence="1 2">
    <name type="scientific">Iphiclides podalirius</name>
    <name type="common">scarce swallowtail</name>
    <dbReference type="NCBI Taxonomy" id="110791"/>
    <lineage>
        <taxon>Eukaryota</taxon>
        <taxon>Metazoa</taxon>
        <taxon>Ecdysozoa</taxon>
        <taxon>Arthropoda</taxon>
        <taxon>Hexapoda</taxon>
        <taxon>Insecta</taxon>
        <taxon>Pterygota</taxon>
        <taxon>Neoptera</taxon>
        <taxon>Endopterygota</taxon>
        <taxon>Lepidoptera</taxon>
        <taxon>Glossata</taxon>
        <taxon>Ditrysia</taxon>
        <taxon>Papilionoidea</taxon>
        <taxon>Papilionidae</taxon>
        <taxon>Papilioninae</taxon>
        <taxon>Iphiclides</taxon>
    </lineage>
</organism>
<keyword evidence="2" id="KW-1185">Reference proteome</keyword>
<protein>
    <submittedName>
        <fullName evidence="1">Uncharacterized protein</fullName>
    </submittedName>
</protein>
<reference evidence="1" key="1">
    <citation type="submission" date="2022-03" db="EMBL/GenBank/DDBJ databases">
        <authorList>
            <person name="Martin H S."/>
        </authorList>
    </citation>
    <scope>NUCLEOTIDE SEQUENCE</scope>
</reference>
<proteinExistence type="predicted"/>
<evidence type="ECO:0000313" key="2">
    <source>
        <dbReference type="Proteomes" id="UP000837857"/>
    </source>
</evidence>
<accession>A0ABN8J4V8</accession>
<sequence length="127" mass="14067">MRAELSAAFAAEAGQRLRGCLGGLVAGLSREECRVDQWSKNLAAGSQCINWKRVKLFGLPPTEASVLLTKGQQEATHKEEEIAYQKLAVIRTVRGNLTLLRTLYPLNEIFRGRAWEMEVAAVGGRRL</sequence>
<evidence type="ECO:0000313" key="1">
    <source>
        <dbReference type="EMBL" id="CAH2075923.1"/>
    </source>
</evidence>